<comment type="function">
    <text evidence="2">Accelerates the degradation of transcripts by removing pyrophosphate from the 5'-end of triphosphorylated RNA, leading to a more labile monophosphorylated state that can stimulate subsequent ribonuclease cleavage.</text>
</comment>
<name>A0A1M5YV49_9BRAD</name>
<dbReference type="InterPro" id="IPR022927">
    <property type="entry name" value="RppH"/>
</dbReference>
<dbReference type="EMBL" id="LT670817">
    <property type="protein sequence ID" value="SHI15962.1"/>
    <property type="molecule type" value="Genomic_DNA"/>
</dbReference>
<gene>
    <name evidence="2" type="primary">rppH</name>
    <name evidence="2" type="synonym">nudH</name>
    <name evidence="4" type="ORF">SAMN05443248_8842</name>
</gene>
<dbReference type="Gene3D" id="3.90.79.10">
    <property type="entry name" value="Nucleoside Triphosphate Pyrophosphohydrolase"/>
    <property type="match status" value="1"/>
</dbReference>
<dbReference type="CDD" id="cd03671">
    <property type="entry name" value="NUDIX_Ap4A_hydrolase_plant_like"/>
    <property type="match status" value="1"/>
</dbReference>
<reference evidence="4 5" key="1">
    <citation type="submission" date="2016-11" db="EMBL/GenBank/DDBJ databases">
        <authorList>
            <person name="Jaros S."/>
            <person name="Januszkiewicz K."/>
            <person name="Wedrychowicz H."/>
        </authorList>
    </citation>
    <scope>NUCLEOTIDE SEQUENCE [LARGE SCALE GENOMIC DNA]</scope>
    <source>
        <strain evidence="4 5">GAS138</strain>
    </source>
</reference>
<dbReference type="NCBIfam" id="NF001938">
    <property type="entry name" value="PRK00714.1-5"/>
    <property type="match status" value="1"/>
</dbReference>
<dbReference type="PANTHER" id="PTHR11839">
    <property type="entry name" value="UDP/ADP-SUGAR PYROPHOSPHATASE"/>
    <property type="match status" value="1"/>
</dbReference>
<evidence type="ECO:0000259" key="3">
    <source>
        <dbReference type="PROSITE" id="PS51462"/>
    </source>
</evidence>
<dbReference type="PANTHER" id="PTHR11839:SF22">
    <property type="entry name" value="NUDIX HYDROLASE 26, CHLOROPLASTIC"/>
    <property type="match status" value="1"/>
</dbReference>
<organism evidence="4 5">
    <name type="scientific">Bradyrhizobium erythrophlei</name>
    <dbReference type="NCBI Taxonomy" id="1437360"/>
    <lineage>
        <taxon>Bacteria</taxon>
        <taxon>Pseudomonadati</taxon>
        <taxon>Pseudomonadota</taxon>
        <taxon>Alphaproteobacteria</taxon>
        <taxon>Hyphomicrobiales</taxon>
        <taxon>Nitrobacteraceae</taxon>
        <taxon>Bradyrhizobium</taxon>
    </lineage>
</organism>
<comment type="cofactor">
    <cofactor evidence="2">
        <name>a divalent metal cation</name>
        <dbReference type="ChEBI" id="CHEBI:60240"/>
    </cofactor>
</comment>
<keyword evidence="1 2" id="KW-0378">Hydrolase</keyword>
<dbReference type="InterPro" id="IPR000086">
    <property type="entry name" value="NUDIX_hydrolase_dom"/>
</dbReference>
<protein>
    <recommendedName>
        <fullName evidence="2">RNA pyrophosphohydrolase</fullName>
        <ecNumber evidence="2">3.6.1.-</ecNumber>
    </recommendedName>
    <alternativeName>
        <fullName evidence="2">(Di)nucleoside polyphosphate hydrolase</fullName>
    </alternativeName>
</protein>
<dbReference type="GO" id="GO:0008893">
    <property type="term" value="F:guanosine-3',5'-bis(diphosphate) 3'-diphosphatase activity"/>
    <property type="evidence" value="ECO:0007669"/>
    <property type="project" value="TreeGrafter"/>
</dbReference>
<accession>A0A1M5YV49</accession>
<feature type="domain" description="Nudix hydrolase" evidence="3">
    <location>
        <begin position="32"/>
        <end position="182"/>
    </location>
</feature>
<dbReference type="SUPFAM" id="SSF55811">
    <property type="entry name" value="Nudix"/>
    <property type="match status" value="1"/>
</dbReference>
<comment type="similarity">
    <text evidence="2">Belongs to the Nudix hydrolase family. RppH subfamily.</text>
</comment>
<sequence>MARLRTRKGLARQTGRVTAKGFDGMARYEDLPYRTCVGMMLINAAGLVFIGRRAGGIEHVDESHVWQMPQGGVDPGEDTWAAAKRELYEETSVRSVEKLGEIADWLIYDIPRTVAGRAWKGRYRGQRQKWFAVRFTGKDDEINVASPGGHKAEFVSWRWEPMKNLPDLIVPFKRPVYERVVKEFSRLAGS</sequence>
<dbReference type="GO" id="GO:0019693">
    <property type="term" value="P:ribose phosphate metabolic process"/>
    <property type="evidence" value="ECO:0007669"/>
    <property type="project" value="TreeGrafter"/>
</dbReference>
<dbReference type="EC" id="3.6.1.-" evidence="2"/>
<evidence type="ECO:0000313" key="4">
    <source>
        <dbReference type="EMBL" id="SHI15962.1"/>
    </source>
</evidence>
<dbReference type="GO" id="GO:0034432">
    <property type="term" value="F:bis(5'-adenosyl)-pentaphosphatase activity"/>
    <property type="evidence" value="ECO:0007669"/>
    <property type="project" value="TreeGrafter"/>
</dbReference>
<evidence type="ECO:0000256" key="1">
    <source>
        <dbReference type="ARBA" id="ARBA00022801"/>
    </source>
</evidence>
<evidence type="ECO:0000256" key="2">
    <source>
        <dbReference type="HAMAP-Rule" id="MF_00298"/>
    </source>
</evidence>
<dbReference type="AlphaFoldDB" id="A0A1M5YV49"/>
<dbReference type="Pfam" id="PF00293">
    <property type="entry name" value="NUDIX"/>
    <property type="match status" value="1"/>
</dbReference>
<dbReference type="InterPro" id="IPR015797">
    <property type="entry name" value="NUDIX_hydrolase-like_dom_sf"/>
</dbReference>
<dbReference type="GO" id="GO:0006753">
    <property type="term" value="P:nucleoside phosphate metabolic process"/>
    <property type="evidence" value="ECO:0007669"/>
    <property type="project" value="TreeGrafter"/>
</dbReference>
<dbReference type="HAMAP" id="MF_00298">
    <property type="entry name" value="Nudix_RppH"/>
    <property type="match status" value="1"/>
</dbReference>
<proteinExistence type="inferred from homology"/>
<feature type="short sequence motif" description="Nudix box" evidence="2">
    <location>
        <begin position="71"/>
        <end position="92"/>
    </location>
</feature>
<evidence type="ECO:0000313" key="5">
    <source>
        <dbReference type="Proteomes" id="UP000189796"/>
    </source>
</evidence>
<dbReference type="Proteomes" id="UP000189796">
    <property type="component" value="Chromosome I"/>
</dbReference>
<dbReference type="PROSITE" id="PS51462">
    <property type="entry name" value="NUDIX"/>
    <property type="match status" value="1"/>
</dbReference>